<dbReference type="EMBL" id="JALLPB020000260">
    <property type="protein sequence ID" value="KAL3811439.1"/>
    <property type="molecule type" value="Genomic_DNA"/>
</dbReference>
<evidence type="ECO:0000256" key="1">
    <source>
        <dbReference type="SAM" id="MobiDB-lite"/>
    </source>
</evidence>
<evidence type="ECO:0000313" key="2">
    <source>
        <dbReference type="EMBL" id="KAL3811439.1"/>
    </source>
</evidence>
<accession>A0ABD3RF84</accession>
<evidence type="ECO:0000313" key="3">
    <source>
        <dbReference type="Proteomes" id="UP001530377"/>
    </source>
</evidence>
<sequence>MTSTSGNKQMFEGVGAPIKIEKIEDGNNTIDPTLDSCCQREIESDRKRASVASTLRVHDRVARVEEQRLGGGTGRGGYVSYRRAFNVLPGMDFVTGDGCRCCYDPNGDGGEYELLIRAREEGARGGGGGGRDVGDYDDDDDEEQDGTRIRAYAPDRAAANDDDDGDDGGNDDDDDDEYDYLLDEEDGPTIVEYARRRAELEDVVRRFDVARCHGYGVHRQMSPSRVFDAVGYHRRRGGGRAESTLPPPRGSALHLFDPHSSLSASLDLCLEDVASRYPGTKFIRGNGVASLPHAEGGGGEGGGRSDDGWKRADLPVLLALRDGEVVAWSSGLRDFRGGNDVSAGVDWDEVERWLDRAGALITDVPPLEELCGIRPEEEALLDNIRKLNRTTMGGRAGEDSDDEAREHHRYDCGIDGCNKSFYHEHVGIRTEAQDGLLVSESQVASSSPADPIRSEP</sequence>
<proteinExistence type="predicted"/>
<feature type="region of interest" description="Disordered" evidence="1">
    <location>
        <begin position="288"/>
        <end position="307"/>
    </location>
</feature>
<reference evidence="2 3" key="1">
    <citation type="submission" date="2024-10" db="EMBL/GenBank/DDBJ databases">
        <title>Updated reference genomes for cyclostephanoid diatoms.</title>
        <authorList>
            <person name="Roberts W.R."/>
            <person name="Alverson A.J."/>
        </authorList>
    </citation>
    <scope>NUCLEOTIDE SEQUENCE [LARGE SCALE GENOMIC DNA]</scope>
    <source>
        <strain evidence="2 3">AJA228-03</strain>
    </source>
</reference>
<feature type="region of interest" description="Disordered" evidence="1">
    <location>
        <begin position="122"/>
        <end position="182"/>
    </location>
</feature>
<name>A0ABD3RF84_9STRA</name>
<dbReference type="Proteomes" id="UP001530377">
    <property type="component" value="Unassembled WGS sequence"/>
</dbReference>
<keyword evidence="3" id="KW-1185">Reference proteome</keyword>
<gene>
    <name evidence="2" type="ORF">ACHAXA_007594</name>
</gene>
<dbReference type="AlphaFoldDB" id="A0ABD3RF84"/>
<protein>
    <submittedName>
        <fullName evidence="2">Uncharacterized protein</fullName>
    </submittedName>
</protein>
<comment type="caution">
    <text evidence="2">The sequence shown here is derived from an EMBL/GenBank/DDBJ whole genome shotgun (WGS) entry which is preliminary data.</text>
</comment>
<organism evidence="2 3">
    <name type="scientific">Cyclostephanos tholiformis</name>
    <dbReference type="NCBI Taxonomy" id="382380"/>
    <lineage>
        <taxon>Eukaryota</taxon>
        <taxon>Sar</taxon>
        <taxon>Stramenopiles</taxon>
        <taxon>Ochrophyta</taxon>
        <taxon>Bacillariophyta</taxon>
        <taxon>Coscinodiscophyceae</taxon>
        <taxon>Thalassiosirophycidae</taxon>
        <taxon>Stephanodiscales</taxon>
        <taxon>Stephanodiscaceae</taxon>
        <taxon>Cyclostephanos</taxon>
    </lineage>
</organism>
<dbReference type="Gene3D" id="3.40.30.10">
    <property type="entry name" value="Glutaredoxin"/>
    <property type="match status" value="1"/>
</dbReference>
<feature type="compositionally biased region" description="Acidic residues" evidence="1">
    <location>
        <begin position="135"/>
        <end position="144"/>
    </location>
</feature>
<feature type="compositionally biased region" description="Acidic residues" evidence="1">
    <location>
        <begin position="160"/>
        <end position="182"/>
    </location>
</feature>